<dbReference type="PANTHER" id="PTHR43798">
    <property type="entry name" value="MONOACYLGLYCEROL LIPASE"/>
    <property type="match status" value="1"/>
</dbReference>
<protein>
    <submittedName>
        <fullName evidence="2">Alpha/beta-hydrolase</fullName>
    </submittedName>
</protein>
<dbReference type="PANTHER" id="PTHR43798:SF5">
    <property type="entry name" value="MONOACYLGLYCEROL LIPASE ABHD6"/>
    <property type="match status" value="1"/>
</dbReference>
<dbReference type="InParanoid" id="A0A1J7J2E3"/>
<dbReference type="GO" id="GO:0016020">
    <property type="term" value="C:membrane"/>
    <property type="evidence" value="ECO:0007669"/>
    <property type="project" value="TreeGrafter"/>
</dbReference>
<name>A0A1J7J2E3_9PEZI</name>
<dbReference type="AlphaFoldDB" id="A0A1J7J2E3"/>
<evidence type="ECO:0000313" key="3">
    <source>
        <dbReference type="Proteomes" id="UP000182658"/>
    </source>
</evidence>
<dbReference type="GO" id="GO:0047372">
    <property type="term" value="F:monoacylglycerol lipase activity"/>
    <property type="evidence" value="ECO:0007669"/>
    <property type="project" value="TreeGrafter"/>
</dbReference>
<dbReference type="GO" id="GO:0046464">
    <property type="term" value="P:acylglycerol catabolic process"/>
    <property type="evidence" value="ECO:0007669"/>
    <property type="project" value="TreeGrafter"/>
</dbReference>
<dbReference type="Pfam" id="PF00561">
    <property type="entry name" value="Abhydrolase_1"/>
    <property type="match status" value="1"/>
</dbReference>
<dbReference type="InterPro" id="IPR029058">
    <property type="entry name" value="AB_hydrolase_fold"/>
</dbReference>
<sequence>MSTHQTAKTQFAVNPSGTKYAYRSLGTGPGTPLLLLIHFRGTMDKWDPLLINNLAASRPLILYDYAGVGQSTGDVATTFRQAAADVIEFLSLVGEEEIDLLGFSIGGYVAQLVALNADPKTLKIRKLILAGTGTTAGPDVPASPNTDVGAIATGSEVSLATFQTLFFPKTREGKLASEQWWARIHERGPATSGEETSNFLSAGYLDGGKGIQAQGAQLQAGADPETAKGLDGAYERLGDLKMPVLVANGKDDYMIPTSISFLLQQKVPNGQLIMYPNSGHGFLYQYAILFAKHVLLFLEA</sequence>
<evidence type="ECO:0000313" key="2">
    <source>
        <dbReference type="EMBL" id="OIW34255.1"/>
    </source>
</evidence>
<dbReference type="EMBL" id="KV875093">
    <property type="protein sequence ID" value="OIW34255.1"/>
    <property type="molecule type" value="Genomic_DNA"/>
</dbReference>
<dbReference type="InterPro" id="IPR000073">
    <property type="entry name" value="AB_hydrolase_1"/>
</dbReference>
<dbReference type="Gene3D" id="3.40.50.1820">
    <property type="entry name" value="alpha/beta hydrolase"/>
    <property type="match status" value="1"/>
</dbReference>
<evidence type="ECO:0000259" key="1">
    <source>
        <dbReference type="Pfam" id="PF00561"/>
    </source>
</evidence>
<feature type="domain" description="AB hydrolase-1" evidence="1">
    <location>
        <begin position="32"/>
        <end position="283"/>
    </location>
</feature>
<dbReference type="Proteomes" id="UP000182658">
    <property type="component" value="Unassembled WGS sequence"/>
</dbReference>
<gene>
    <name evidence="2" type="ORF">CONLIGDRAFT_687954</name>
</gene>
<keyword evidence="2" id="KW-0378">Hydrolase</keyword>
<dbReference type="SUPFAM" id="SSF53474">
    <property type="entry name" value="alpha/beta-Hydrolases"/>
    <property type="match status" value="1"/>
</dbReference>
<proteinExistence type="predicted"/>
<dbReference type="STRING" id="1408157.A0A1J7J2E3"/>
<dbReference type="InterPro" id="IPR050266">
    <property type="entry name" value="AB_hydrolase_sf"/>
</dbReference>
<organism evidence="2 3">
    <name type="scientific">Coniochaeta ligniaria NRRL 30616</name>
    <dbReference type="NCBI Taxonomy" id="1408157"/>
    <lineage>
        <taxon>Eukaryota</taxon>
        <taxon>Fungi</taxon>
        <taxon>Dikarya</taxon>
        <taxon>Ascomycota</taxon>
        <taxon>Pezizomycotina</taxon>
        <taxon>Sordariomycetes</taxon>
        <taxon>Sordariomycetidae</taxon>
        <taxon>Coniochaetales</taxon>
        <taxon>Coniochaetaceae</taxon>
        <taxon>Coniochaeta</taxon>
    </lineage>
</organism>
<accession>A0A1J7J2E3</accession>
<keyword evidence="3" id="KW-1185">Reference proteome</keyword>
<dbReference type="OrthoDB" id="8119704at2759"/>
<reference evidence="2 3" key="1">
    <citation type="submission" date="2016-10" db="EMBL/GenBank/DDBJ databases">
        <title>Draft genome sequence of Coniochaeta ligniaria NRRL30616, a lignocellulolytic fungus for bioabatement of inhibitors in plant biomass hydrolysates.</title>
        <authorList>
            <consortium name="DOE Joint Genome Institute"/>
            <person name="Jimenez D.J."/>
            <person name="Hector R.E."/>
            <person name="Riley R."/>
            <person name="Sun H."/>
            <person name="Grigoriev I.V."/>
            <person name="Van Elsas J.D."/>
            <person name="Nichols N.N."/>
        </authorList>
    </citation>
    <scope>NUCLEOTIDE SEQUENCE [LARGE SCALE GENOMIC DNA]</scope>
    <source>
        <strain evidence="2 3">NRRL 30616</strain>
    </source>
</reference>